<proteinExistence type="predicted"/>
<name>A0A6G1CW67_9ORYZ</name>
<reference evidence="1 2" key="1">
    <citation type="submission" date="2019-11" db="EMBL/GenBank/DDBJ databases">
        <title>Whole genome sequence of Oryza granulata.</title>
        <authorList>
            <person name="Li W."/>
        </authorList>
    </citation>
    <scope>NUCLEOTIDE SEQUENCE [LARGE SCALE GENOMIC DNA]</scope>
    <source>
        <strain evidence="2">cv. Menghai</strain>
        <tissue evidence="1">Leaf</tissue>
    </source>
</reference>
<keyword evidence="2" id="KW-1185">Reference proteome</keyword>
<organism evidence="1 2">
    <name type="scientific">Oryza meyeriana var. granulata</name>
    <dbReference type="NCBI Taxonomy" id="110450"/>
    <lineage>
        <taxon>Eukaryota</taxon>
        <taxon>Viridiplantae</taxon>
        <taxon>Streptophyta</taxon>
        <taxon>Embryophyta</taxon>
        <taxon>Tracheophyta</taxon>
        <taxon>Spermatophyta</taxon>
        <taxon>Magnoliopsida</taxon>
        <taxon>Liliopsida</taxon>
        <taxon>Poales</taxon>
        <taxon>Poaceae</taxon>
        <taxon>BOP clade</taxon>
        <taxon>Oryzoideae</taxon>
        <taxon>Oryzeae</taxon>
        <taxon>Oryzinae</taxon>
        <taxon>Oryza</taxon>
        <taxon>Oryza meyeriana</taxon>
    </lineage>
</organism>
<sequence length="74" mass="8110">MWKLDASRRCCLARIVLEASRALESYPKTKAGPFCRETTEAGSLRAFACDRVKDGLVSVKESDHGGGKFGWECG</sequence>
<evidence type="ECO:0000313" key="1">
    <source>
        <dbReference type="EMBL" id="KAF0904342.1"/>
    </source>
</evidence>
<dbReference type="AlphaFoldDB" id="A0A6G1CW67"/>
<protein>
    <submittedName>
        <fullName evidence="1">Uncharacterized protein</fullName>
    </submittedName>
</protein>
<dbReference type="Proteomes" id="UP000479710">
    <property type="component" value="Unassembled WGS sequence"/>
</dbReference>
<accession>A0A6G1CW67</accession>
<evidence type="ECO:0000313" key="2">
    <source>
        <dbReference type="Proteomes" id="UP000479710"/>
    </source>
</evidence>
<dbReference type="EMBL" id="SPHZ02000008">
    <property type="protein sequence ID" value="KAF0904342.1"/>
    <property type="molecule type" value="Genomic_DNA"/>
</dbReference>
<comment type="caution">
    <text evidence="1">The sequence shown here is derived from an EMBL/GenBank/DDBJ whole genome shotgun (WGS) entry which is preliminary data.</text>
</comment>
<gene>
    <name evidence="1" type="ORF">E2562_033415</name>
</gene>